<keyword evidence="3" id="KW-0813">Transport</keyword>
<dbReference type="PANTHER" id="PTHR30477">
    <property type="entry name" value="ABC-TRANSPORTER METAL-BINDING PROTEIN"/>
    <property type="match status" value="1"/>
</dbReference>
<feature type="transmembrane region" description="Helical" evidence="8">
    <location>
        <begin position="12"/>
        <end position="33"/>
    </location>
</feature>
<accession>A0A382QG22</accession>
<evidence type="ECO:0000256" key="8">
    <source>
        <dbReference type="SAM" id="Phobius"/>
    </source>
</evidence>
<keyword evidence="5 8" id="KW-0812">Transmembrane</keyword>
<evidence type="ECO:0000256" key="2">
    <source>
        <dbReference type="ARBA" id="ARBA00008034"/>
    </source>
</evidence>
<dbReference type="AlphaFoldDB" id="A0A382QG22"/>
<evidence type="ECO:0000256" key="6">
    <source>
        <dbReference type="ARBA" id="ARBA00022989"/>
    </source>
</evidence>
<keyword evidence="6 8" id="KW-1133">Transmembrane helix</keyword>
<dbReference type="InterPro" id="IPR001626">
    <property type="entry name" value="ABC_TroCD"/>
</dbReference>
<reference evidence="9" key="1">
    <citation type="submission" date="2018-05" db="EMBL/GenBank/DDBJ databases">
        <authorList>
            <person name="Lanie J.A."/>
            <person name="Ng W.-L."/>
            <person name="Kazmierczak K.M."/>
            <person name="Andrzejewski T.M."/>
            <person name="Davidsen T.M."/>
            <person name="Wayne K.J."/>
            <person name="Tettelin H."/>
            <person name="Glass J.I."/>
            <person name="Rusch D."/>
            <person name="Podicherti R."/>
            <person name="Tsui H.-C.T."/>
            <person name="Winkler M.E."/>
        </authorList>
    </citation>
    <scope>NUCLEOTIDE SEQUENCE</scope>
</reference>
<dbReference type="Pfam" id="PF00950">
    <property type="entry name" value="ABC-3"/>
    <property type="match status" value="1"/>
</dbReference>
<name>A0A382QG22_9ZZZZ</name>
<evidence type="ECO:0000256" key="5">
    <source>
        <dbReference type="ARBA" id="ARBA00022692"/>
    </source>
</evidence>
<dbReference type="GO" id="GO:0010043">
    <property type="term" value="P:response to zinc ion"/>
    <property type="evidence" value="ECO:0007669"/>
    <property type="project" value="TreeGrafter"/>
</dbReference>
<dbReference type="PANTHER" id="PTHR30477:SF8">
    <property type="entry name" value="METAL TRANSPORT SYSTEM MEMBRANE PROTEIN CT_070-RELATED"/>
    <property type="match status" value="1"/>
</dbReference>
<evidence type="ECO:0000256" key="1">
    <source>
        <dbReference type="ARBA" id="ARBA00004651"/>
    </source>
</evidence>
<proteinExistence type="inferred from homology"/>
<dbReference type="EMBL" id="UINC01113938">
    <property type="protein sequence ID" value="SVC83900.1"/>
    <property type="molecule type" value="Genomic_DNA"/>
</dbReference>
<protein>
    <recommendedName>
        <fullName evidence="10">ABC-3 protein</fullName>
    </recommendedName>
</protein>
<keyword evidence="7 8" id="KW-0472">Membrane</keyword>
<comment type="similarity">
    <text evidence="2">Belongs to the ABC-3 integral membrane protein family.</text>
</comment>
<gene>
    <name evidence="9" type="ORF">METZ01_LOCUS336754</name>
</gene>
<organism evidence="9">
    <name type="scientific">marine metagenome</name>
    <dbReference type="NCBI Taxonomy" id="408172"/>
    <lineage>
        <taxon>unclassified sequences</taxon>
        <taxon>metagenomes</taxon>
        <taxon>ecological metagenomes</taxon>
    </lineage>
</organism>
<dbReference type="SUPFAM" id="SSF81345">
    <property type="entry name" value="ABC transporter involved in vitamin B12 uptake, BtuC"/>
    <property type="match status" value="1"/>
</dbReference>
<evidence type="ECO:0000256" key="7">
    <source>
        <dbReference type="ARBA" id="ARBA00023136"/>
    </source>
</evidence>
<evidence type="ECO:0000256" key="3">
    <source>
        <dbReference type="ARBA" id="ARBA00022448"/>
    </source>
</evidence>
<dbReference type="InterPro" id="IPR037294">
    <property type="entry name" value="ABC_BtuC-like"/>
</dbReference>
<sequence>MVEPWTENLPTTFWIVLMGFLITAACGMIGNYLILRRMALVGDAISHSVLPGLAIAFLL</sequence>
<dbReference type="GO" id="GO:0043190">
    <property type="term" value="C:ATP-binding cassette (ABC) transporter complex"/>
    <property type="evidence" value="ECO:0007669"/>
    <property type="project" value="InterPro"/>
</dbReference>
<evidence type="ECO:0008006" key="10">
    <source>
        <dbReference type="Google" id="ProtNLM"/>
    </source>
</evidence>
<keyword evidence="4" id="KW-1003">Cell membrane</keyword>
<comment type="subcellular location">
    <subcellularLocation>
        <location evidence="1">Cell membrane</location>
        <topology evidence="1">Multi-pass membrane protein</topology>
    </subcellularLocation>
</comment>
<evidence type="ECO:0000313" key="9">
    <source>
        <dbReference type="EMBL" id="SVC83900.1"/>
    </source>
</evidence>
<feature type="non-terminal residue" evidence="9">
    <location>
        <position position="59"/>
    </location>
</feature>
<dbReference type="GO" id="GO:0055085">
    <property type="term" value="P:transmembrane transport"/>
    <property type="evidence" value="ECO:0007669"/>
    <property type="project" value="InterPro"/>
</dbReference>
<evidence type="ECO:0000256" key="4">
    <source>
        <dbReference type="ARBA" id="ARBA00022475"/>
    </source>
</evidence>